<dbReference type="PANTHER" id="PTHR30069:SF29">
    <property type="entry name" value="HEMOGLOBIN AND HEMOGLOBIN-HAPTOGLOBIN-BINDING PROTEIN 1-RELATED"/>
    <property type="match status" value="1"/>
</dbReference>
<organism evidence="14 15">
    <name type="scientific">Tannerella forsythia</name>
    <name type="common">Bacteroides forsythus</name>
    <dbReference type="NCBI Taxonomy" id="28112"/>
    <lineage>
        <taxon>Bacteria</taxon>
        <taxon>Pseudomonadati</taxon>
        <taxon>Bacteroidota</taxon>
        <taxon>Bacteroidia</taxon>
        <taxon>Bacteroidales</taxon>
        <taxon>Tannerellaceae</taxon>
        <taxon>Tannerella</taxon>
    </lineage>
</organism>
<dbReference type="InterPro" id="IPR012910">
    <property type="entry name" value="Plug_dom"/>
</dbReference>
<evidence type="ECO:0000313" key="15">
    <source>
        <dbReference type="Proteomes" id="UP000278609"/>
    </source>
</evidence>
<keyword evidence="9 10" id="KW-0998">Cell outer membrane</keyword>
<dbReference type="InterPro" id="IPR023997">
    <property type="entry name" value="TonB-dep_OMP_SusC/RagA_CS"/>
</dbReference>
<dbReference type="GO" id="GO:0044718">
    <property type="term" value="P:siderophore transmembrane transport"/>
    <property type="evidence" value="ECO:0007669"/>
    <property type="project" value="TreeGrafter"/>
</dbReference>
<reference evidence="14 15" key="1">
    <citation type="submission" date="2018-11" db="EMBL/GenBank/DDBJ databases">
        <title>Genomes From Bacteria Associated with the Canine Oral Cavity: a Test Case for Automated Genome-Based Taxonomic Assignment.</title>
        <authorList>
            <person name="Coil D.A."/>
            <person name="Jospin G."/>
            <person name="Darling A.E."/>
            <person name="Wallis C."/>
            <person name="Davis I.J."/>
            <person name="Harris S."/>
            <person name="Eisen J.A."/>
            <person name="Holcombe L.J."/>
            <person name="O'Flynn C."/>
        </authorList>
    </citation>
    <scope>NUCLEOTIDE SEQUENCE [LARGE SCALE GENOMIC DNA]</scope>
    <source>
        <strain evidence="14 15">OH2617_COT-023</strain>
    </source>
</reference>
<dbReference type="PANTHER" id="PTHR30069">
    <property type="entry name" value="TONB-DEPENDENT OUTER MEMBRANE RECEPTOR"/>
    <property type="match status" value="1"/>
</dbReference>
<keyword evidence="8" id="KW-0675">Receptor</keyword>
<evidence type="ECO:0000256" key="9">
    <source>
        <dbReference type="ARBA" id="ARBA00023237"/>
    </source>
</evidence>
<evidence type="ECO:0000256" key="6">
    <source>
        <dbReference type="ARBA" id="ARBA00023077"/>
    </source>
</evidence>
<keyword evidence="5" id="KW-0732">Signal</keyword>
<dbReference type="Pfam" id="PF00593">
    <property type="entry name" value="TonB_dep_Rec_b-barrel"/>
    <property type="match status" value="1"/>
</dbReference>
<dbReference type="SUPFAM" id="SSF56935">
    <property type="entry name" value="Porins"/>
    <property type="match status" value="1"/>
</dbReference>
<gene>
    <name evidence="14" type="ORF">EII40_02095</name>
</gene>
<feature type="domain" description="TonB-dependent receptor plug" evidence="13">
    <location>
        <begin position="43"/>
        <end position="146"/>
    </location>
</feature>
<dbReference type="EMBL" id="RQYS01000006">
    <property type="protein sequence ID" value="RRD62730.1"/>
    <property type="molecule type" value="Genomic_DNA"/>
</dbReference>
<comment type="similarity">
    <text evidence="10 11">Belongs to the TonB-dependent receptor family.</text>
</comment>
<keyword evidence="7 10" id="KW-0472">Membrane</keyword>
<dbReference type="InterPro" id="IPR000531">
    <property type="entry name" value="Beta-barrel_TonB"/>
</dbReference>
<evidence type="ECO:0000256" key="4">
    <source>
        <dbReference type="ARBA" id="ARBA00022692"/>
    </source>
</evidence>
<protein>
    <submittedName>
        <fullName evidence="14">SusC/RagA family TonB-linked outer membrane protein</fullName>
    </submittedName>
</protein>
<comment type="subcellular location">
    <subcellularLocation>
        <location evidence="1 10">Cell outer membrane</location>
        <topology evidence="1 10">Multi-pass membrane protein</topology>
    </subcellularLocation>
</comment>
<evidence type="ECO:0000256" key="8">
    <source>
        <dbReference type="ARBA" id="ARBA00023170"/>
    </source>
</evidence>
<evidence type="ECO:0000259" key="13">
    <source>
        <dbReference type="Pfam" id="PF07715"/>
    </source>
</evidence>
<evidence type="ECO:0000256" key="5">
    <source>
        <dbReference type="ARBA" id="ARBA00022729"/>
    </source>
</evidence>
<keyword evidence="2 10" id="KW-0813">Transport</keyword>
<dbReference type="InterPro" id="IPR023996">
    <property type="entry name" value="TonB-dep_OMP_SusC/RagA"/>
</dbReference>
<keyword evidence="4 10" id="KW-0812">Transmembrane</keyword>
<dbReference type="PROSITE" id="PS52016">
    <property type="entry name" value="TONB_DEPENDENT_REC_3"/>
    <property type="match status" value="1"/>
</dbReference>
<comment type="caution">
    <text evidence="14">The sequence shown here is derived from an EMBL/GenBank/DDBJ whole genome shotgun (WGS) entry which is preliminary data.</text>
</comment>
<dbReference type="Gene3D" id="2.170.130.10">
    <property type="entry name" value="TonB-dependent receptor, plug domain"/>
    <property type="match status" value="1"/>
</dbReference>
<dbReference type="FunFam" id="2.40.170.20:FF:000008">
    <property type="entry name" value="TonB-linked outer membrane protein, SusC/RagA family"/>
    <property type="match status" value="1"/>
</dbReference>
<dbReference type="NCBIfam" id="TIGR04056">
    <property type="entry name" value="OMP_RagA_SusC"/>
    <property type="match status" value="1"/>
</dbReference>
<dbReference type="InterPro" id="IPR036942">
    <property type="entry name" value="Beta-barrel_TonB_sf"/>
</dbReference>
<dbReference type="Gene3D" id="2.40.170.20">
    <property type="entry name" value="TonB-dependent receptor, beta-barrel domain"/>
    <property type="match status" value="1"/>
</dbReference>
<evidence type="ECO:0000313" key="14">
    <source>
        <dbReference type="EMBL" id="RRD62730.1"/>
    </source>
</evidence>
<evidence type="ECO:0000256" key="2">
    <source>
        <dbReference type="ARBA" id="ARBA00022448"/>
    </source>
</evidence>
<dbReference type="InterPro" id="IPR037066">
    <property type="entry name" value="Plug_dom_sf"/>
</dbReference>
<evidence type="ECO:0000256" key="11">
    <source>
        <dbReference type="RuleBase" id="RU003357"/>
    </source>
</evidence>
<sequence length="902" mass="99352">MSVCCSLFFFSAKAQSQGQIRWMPPDTVLKGGAPTESQERLSGLTDRITEQDMNKTPMTNPIEAISGRVAGLAVQKGDNARASLQAVRLRGTTSLITGNDPLIIVDGVFGDLQMLNSVYPSDIESFTILKDASETAQYGSRGASGVIQITTKKGVGSKMHVSYSGSCGMTFAYKRLGMLTADRYRETVNALGIAALDKGFDTDFQKEIEQVGFRQNHHVAFNGGSTGSNYRIALGYIDREGVIKGERLKNFFSNMNMSQKVFGDKVITYLGMFASIRNNSVIPDEQKLFYSAASFNPTFPNHRNPNTGSWEQTTTANQITHPLAWIEVNDDESNSHISTHALLEFTPDNRFTVKMFGSYSHNVIEHGQFFPTYVWAHGQAYRSTRRSEALVGNITCNYKESVGKHSVNLLALAELQRETESGYEVTVTDFNTNDFGYHNLQGGATRLWEGTTSFYDRPSLASFMGKMDYAFDHRYSITATIRADGSSKFGARHQWGVFPSVSVAWMVGKEAFMRNFPVVNDLKLRAGYGLAGNQSGISSYATRNMLSPDGVAPIGDLSSVTLSTMKNINPDLKWEVKRTFDAGVDIALFENRLYFSAGYYRSTISDMLYLYHVAVPPFIHHTLLANIGSMRNSGTEISLGVIPFRTAESQLSVNLNATFQQNKLLSLSGYYNGEIISAPKYRSIASLNGAGFHGGYNHVVYQVVGQPLGVFYLPKSTGLVPDGKGGYTYGVADLNGGGVSLEDGEDRYIAGQAMPKLLIGSNVGFRFRRCDLSIQLNGAFGHKIYNGTALTYMNMNTFPDYNVMNEAPSRSIKDQTATDYWLERGDYLNVDYIAFGWNVPLTGTYVSSLRLSVMVDNVFTFTGYSGLTPMINHSAVSPTLGLDDKRGYPPAHTFSVGFNVTF</sequence>
<dbReference type="GO" id="GO:0015344">
    <property type="term" value="F:siderophore uptake transmembrane transporter activity"/>
    <property type="evidence" value="ECO:0007669"/>
    <property type="project" value="TreeGrafter"/>
</dbReference>
<dbReference type="AlphaFoldDB" id="A0A3P1XXH7"/>
<dbReference type="NCBIfam" id="TIGR04057">
    <property type="entry name" value="SusC_RagA_signa"/>
    <property type="match status" value="1"/>
</dbReference>
<keyword evidence="6 11" id="KW-0798">TonB box</keyword>
<dbReference type="InterPro" id="IPR039426">
    <property type="entry name" value="TonB-dep_rcpt-like"/>
</dbReference>
<accession>A0A3P1XXH7</accession>
<evidence type="ECO:0000259" key="12">
    <source>
        <dbReference type="Pfam" id="PF00593"/>
    </source>
</evidence>
<dbReference type="GO" id="GO:0009279">
    <property type="term" value="C:cell outer membrane"/>
    <property type="evidence" value="ECO:0007669"/>
    <property type="project" value="UniProtKB-SubCell"/>
</dbReference>
<evidence type="ECO:0000256" key="10">
    <source>
        <dbReference type="PROSITE-ProRule" id="PRU01360"/>
    </source>
</evidence>
<feature type="domain" description="TonB-dependent receptor-like beta-barrel" evidence="12">
    <location>
        <begin position="298"/>
        <end position="735"/>
    </location>
</feature>
<evidence type="ECO:0000256" key="1">
    <source>
        <dbReference type="ARBA" id="ARBA00004571"/>
    </source>
</evidence>
<evidence type="ECO:0000256" key="7">
    <source>
        <dbReference type="ARBA" id="ARBA00023136"/>
    </source>
</evidence>
<dbReference type="Proteomes" id="UP000278609">
    <property type="component" value="Unassembled WGS sequence"/>
</dbReference>
<proteinExistence type="inferred from homology"/>
<dbReference type="Pfam" id="PF07715">
    <property type="entry name" value="Plug"/>
    <property type="match status" value="1"/>
</dbReference>
<name>A0A3P1XXH7_TANFO</name>
<keyword evidence="3 10" id="KW-1134">Transmembrane beta strand</keyword>
<evidence type="ECO:0000256" key="3">
    <source>
        <dbReference type="ARBA" id="ARBA00022452"/>
    </source>
</evidence>
<dbReference type="OrthoDB" id="9768177at2"/>